<evidence type="ECO:0000256" key="9">
    <source>
        <dbReference type="SAM" id="Phobius"/>
    </source>
</evidence>
<reference evidence="10" key="1">
    <citation type="journal article" date="2021" name="Nat. Commun.">
        <title>Genomic analyses provide insights into spinach domestication and the genetic basis of agronomic traits.</title>
        <authorList>
            <person name="Cai X."/>
            <person name="Sun X."/>
            <person name="Xu C."/>
            <person name="Sun H."/>
            <person name="Wang X."/>
            <person name="Ge C."/>
            <person name="Zhang Z."/>
            <person name="Wang Q."/>
            <person name="Fei Z."/>
            <person name="Jiao C."/>
            <person name="Wang Q."/>
        </authorList>
    </citation>
    <scope>NUCLEOTIDE SEQUENCE [LARGE SCALE GENOMIC DNA]</scope>
    <source>
        <strain evidence="10">cv. Varoflay</strain>
    </source>
</reference>
<keyword evidence="6 8" id="KW-0503">Monooxygenase</keyword>
<keyword evidence="5 7" id="KW-0408">Iron</keyword>
<feature type="binding site" description="axial binding residue" evidence="7">
    <location>
        <position position="442"/>
    </location>
    <ligand>
        <name>heme</name>
        <dbReference type="ChEBI" id="CHEBI:30413"/>
    </ligand>
    <ligandPart>
        <name>Fe</name>
        <dbReference type="ChEBI" id="CHEBI:18248"/>
    </ligandPart>
</feature>
<dbReference type="Gene3D" id="1.10.630.10">
    <property type="entry name" value="Cytochrome P450"/>
    <property type="match status" value="1"/>
</dbReference>
<dbReference type="GO" id="GO:0005506">
    <property type="term" value="F:iron ion binding"/>
    <property type="evidence" value="ECO:0007669"/>
    <property type="project" value="InterPro"/>
</dbReference>
<dbReference type="AlphaFoldDB" id="A0A9R0I087"/>
<sequence length="499" mass="56695">MESLIFQYPIFITFIATLLLAYVIKSMQNPSSSKLPPCPPKLPFIGNLHLLSSKNTLPHRRLTELSKKYGRVMMLQLGQVPTIVVASAEMAREVMKTHDAVFCNRPELMVGKEVFYDCKDIGLAPYGEYWRQVRKISTLELFTLKRVDSFRFIREEETSNMVKAIGKEVGGVVNLSNKFFVLACDVMCRATFGTKGNEQAALRAYTAGVTQTCTGFCPADVYPSITFLKTISKAKFQKFTKESDRILDPIIADHQFKKKQGKQDHEDLVDVLLKYHKDNVDNPGDFSMSTDNIKGVIVELLGGGSENSSATLEWTMSELLKNPKVMEKAQAEVRRVYQEKGGVDETKLHELKYLKHVVREALRLHPPVPLLVPRESMERCQIYSYDIPAKTRVVVNAWAIARDPKYWHDPEKFSPERFEDSSIDYKGNNFELIPFGAGRRRCPGITLGVANVELGLAALLYHFDWKLPYGVQPEDLDMDESYGLTMRRKNNLFAIPTPF</sequence>
<dbReference type="SUPFAM" id="SSF48264">
    <property type="entry name" value="Cytochrome P450"/>
    <property type="match status" value="1"/>
</dbReference>
<dbReference type="InterPro" id="IPR017972">
    <property type="entry name" value="Cyt_P450_CS"/>
</dbReference>
<keyword evidence="9" id="KW-0472">Membrane</keyword>
<dbReference type="GO" id="GO:0020037">
    <property type="term" value="F:heme binding"/>
    <property type="evidence" value="ECO:0007669"/>
    <property type="project" value="InterPro"/>
</dbReference>
<keyword evidence="10" id="KW-1185">Reference proteome</keyword>
<dbReference type="GeneID" id="110778884"/>
<dbReference type="PROSITE" id="PS00086">
    <property type="entry name" value="CYTOCHROME_P450"/>
    <property type="match status" value="1"/>
</dbReference>
<dbReference type="Pfam" id="PF00067">
    <property type="entry name" value="p450"/>
    <property type="match status" value="1"/>
</dbReference>
<keyword evidence="3 7" id="KW-0479">Metal-binding</keyword>
<organism evidence="10 11">
    <name type="scientific">Spinacia oleracea</name>
    <name type="common">Spinach</name>
    <dbReference type="NCBI Taxonomy" id="3562"/>
    <lineage>
        <taxon>Eukaryota</taxon>
        <taxon>Viridiplantae</taxon>
        <taxon>Streptophyta</taxon>
        <taxon>Embryophyta</taxon>
        <taxon>Tracheophyta</taxon>
        <taxon>Spermatophyta</taxon>
        <taxon>Magnoliopsida</taxon>
        <taxon>eudicotyledons</taxon>
        <taxon>Gunneridae</taxon>
        <taxon>Pentapetalae</taxon>
        <taxon>Caryophyllales</taxon>
        <taxon>Chenopodiaceae</taxon>
        <taxon>Chenopodioideae</taxon>
        <taxon>Anserineae</taxon>
        <taxon>Spinacia</taxon>
    </lineage>
</organism>
<evidence type="ECO:0000256" key="2">
    <source>
        <dbReference type="ARBA" id="ARBA00022617"/>
    </source>
</evidence>
<dbReference type="OrthoDB" id="1470350at2759"/>
<dbReference type="CDD" id="cd11072">
    <property type="entry name" value="CYP71-like"/>
    <property type="match status" value="1"/>
</dbReference>
<dbReference type="FunFam" id="1.10.630.10:FF:000043">
    <property type="entry name" value="Cytochrome P450 99A2"/>
    <property type="match status" value="1"/>
</dbReference>
<dbReference type="InterPro" id="IPR002401">
    <property type="entry name" value="Cyt_P450_E_grp-I"/>
</dbReference>
<comment type="similarity">
    <text evidence="1 8">Belongs to the cytochrome P450 family.</text>
</comment>
<dbReference type="PANTHER" id="PTHR47955">
    <property type="entry name" value="CYTOCHROME P450 FAMILY 71 PROTEIN"/>
    <property type="match status" value="1"/>
</dbReference>
<dbReference type="InterPro" id="IPR001128">
    <property type="entry name" value="Cyt_P450"/>
</dbReference>
<keyword evidence="4 8" id="KW-0560">Oxidoreductase</keyword>
<dbReference type="RefSeq" id="XP_021839119.1">
    <property type="nucleotide sequence ID" value="XM_021983427.2"/>
</dbReference>
<keyword evidence="2 7" id="KW-0349">Heme</keyword>
<evidence type="ECO:0000256" key="6">
    <source>
        <dbReference type="ARBA" id="ARBA00023033"/>
    </source>
</evidence>
<feature type="transmembrane region" description="Helical" evidence="9">
    <location>
        <begin position="6"/>
        <end position="24"/>
    </location>
</feature>
<evidence type="ECO:0000313" key="11">
    <source>
        <dbReference type="RefSeq" id="XP_021839119.1"/>
    </source>
</evidence>
<accession>A0A9R0I087</accession>
<dbReference type="KEGG" id="soe:110778884"/>
<dbReference type="GO" id="GO:0004497">
    <property type="term" value="F:monooxygenase activity"/>
    <property type="evidence" value="ECO:0007669"/>
    <property type="project" value="UniProtKB-KW"/>
</dbReference>
<evidence type="ECO:0000256" key="3">
    <source>
        <dbReference type="ARBA" id="ARBA00022723"/>
    </source>
</evidence>
<evidence type="ECO:0000256" key="4">
    <source>
        <dbReference type="ARBA" id="ARBA00023002"/>
    </source>
</evidence>
<reference evidence="11" key="2">
    <citation type="submission" date="2025-08" db="UniProtKB">
        <authorList>
            <consortium name="RefSeq"/>
        </authorList>
    </citation>
    <scope>IDENTIFICATION</scope>
    <source>
        <tissue evidence="11">Leaf</tissue>
    </source>
</reference>
<dbReference type="Proteomes" id="UP000813463">
    <property type="component" value="Chromosome 2"/>
</dbReference>
<evidence type="ECO:0000256" key="7">
    <source>
        <dbReference type="PIRSR" id="PIRSR602401-1"/>
    </source>
</evidence>
<evidence type="ECO:0000256" key="5">
    <source>
        <dbReference type="ARBA" id="ARBA00023004"/>
    </source>
</evidence>
<comment type="cofactor">
    <cofactor evidence="7">
        <name>heme</name>
        <dbReference type="ChEBI" id="CHEBI:30413"/>
    </cofactor>
</comment>
<keyword evidence="9" id="KW-0812">Transmembrane</keyword>
<gene>
    <name evidence="11" type="primary">LOC110778884</name>
</gene>
<proteinExistence type="inferred from homology"/>
<protein>
    <submittedName>
        <fullName evidence="11">Desmethyl-deoxy-podophyllotoxin synthase-like</fullName>
    </submittedName>
</protein>
<dbReference type="PRINTS" id="PR00463">
    <property type="entry name" value="EP450I"/>
</dbReference>
<dbReference type="InterPro" id="IPR036396">
    <property type="entry name" value="Cyt_P450_sf"/>
</dbReference>
<dbReference type="GO" id="GO:0016705">
    <property type="term" value="F:oxidoreductase activity, acting on paired donors, with incorporation or reduction of molecular oxygen"/>
    <property type="evidence" value="ECO:0007669"/>
    <property type="project" value="InterPro"/>
</dbReference>
<dbReference type="PANTHER" id="PTHR47955:SF8">
    <property type="entry name" value="CYTOCHROME P450 71D11-LIKE"/>
    <property type="match status" value="1"/>
</dbReference>
<keyword evidence="9" id="KW-1133">Transmembrane helix</keyword>
<dbReference type="PRINTS" id="PR00385">
    <property type="entry name" value="P450"/>
</dbReference>
<evidence type="ECO:0000313" key="10">
    <source>
        <dbReference type="Proteomes" id="UP000813463"/>
    </source>
</evidence>
<evidence type="ECO:0000256" key="1">
    <source>
        <dbReference type="ARBA" id="ARBA00010617"/>
    </source>
</evidence>
<name>A0A9R0I087_SPIOL</name>
<evidence type="ECO:0000256" key="8">
    <source>
        <dbReference type="RuleBase" id="RU000461"/>
    </source>
</evidence>